<protein>
    <recommendedName>
        <fullName evidence="4">Secreted protein</fullName>
    </recommendedName>
</protein>
<comment type="caution">
    <text evidence="2">The sequence shown here is derived from an EMBL/GenBank/DDBJ whole genome shotgun (WGS) entry which is preliminary data.</text>
</comment>
<evidence type="ECO:0000313" key="2">
    <source>
        <dbReference type="EMBL" id="KAK4188755.1"/>
    </source>
</evidence>
<name>A0AAN7AKE5_9PEZI</name>
<evidence type="ECO:0000313" key="3">
    <source>
        <dbReference type="Proteomes" id="UP001302126"/>
    </source>
</evidence>
<feature type="chain" id="PRO_5042991029" description="Secreted protein" evidence="1">
    <location>
        <begin position="27"/>
        <end position="140"/>
    </location>
</feature>
<gene>
    <name evidence="2" type="ORF">QBC35DRAFT_185280</name>
</gene>
<feature type="signal peptide" evidence="1">
    <location>
        <begin position="1"/>
        <end position="26"/>
    </location>
</feature>
<dbReference type="Proteomes" id="UP001302126">
    <property type="component" value="Unassembled WGS sequence"/>
</dbReference>
<accession>A0AAN7AKE5</accession>
<keyword evidence="1" id="KW-0732">Signal</keyword>
<dbReference type="AlphaFoldDB" id="A0AAN7AKE5"/>
<dbReference type="EMBL" id="MU864384">
    <property type="protein sequence ID" value="KAK4188755.1"/>
    <property type="molecule type" value="Genomic_DNA"/>
</dbReference>
<evidence type="ECO:0008006" key="4">
    <source>
        <dbReference type="Google" id="ProtNLM"/>
    </source>
</evidence>
<organism evidence="2 3">
    <name type="scientific">Podospora australis</name>
    <dbReference type="NCBI Taxonomy" id="1536484"/>
    <lineage>
        <taxon>Eukaryota</taxon>
        <taxon>Fungi</taxon>
        <taxon>Dikarya</taxon>
        <taxon>Ascomycota</taxon>
        <taxon>Pezizomycotina</taxon>
        <taxon>Sordariomycetes</taxon>
        <taxon>Sordariomycetidae</taxon>
        <taxon>Sordariales</taxon>
        <taxon>Podosporaceae</taxon>
        <taxon>Podospora</taxon>
    </lineage>
</organism>
<evidence type="ECO:0000256" key="1">
    <source>
        <dbReference type="SAM" id="SignalP"/>
    </source>
</evidence>
<reference evidence="2" key="2">
    <citation type="submission" date="2023-05" db="EMBL/GenBank/DDBJ databases">
        <authorList>
            <consortium name="Lawrence Berkeley National Laboratory"/>
            <person name="Steindorff A."/>
            <person name="Hensen N."/>
            <person name="Bonometti L."/>
            <person name="Westerberg I."/>
            <person name="Brannstrom I.O."/>
            <person name="Guillou S."/>
            <person name="Cros-Aarteil S."/>
            <person name="Calhoun S."/>
            <person name="Haridas S."/>
            <person name="Kuo A."/>
            <person name="Mondo S."/>
            <person name="Pangilinan J."/>
            <person name="Riley R."/>
            <person name="Labutti K."/>
            <person name="Andreopoulos B."/>
            <person name="Lipzen A."/>
            <person name="Chen C."/>
            <person name="Yanf M."/>
            <person name="Daum C."/>
            <person name="Ng V."/>
            <person name="Clum A."/>
            <person name="Ohm R."/>
            <person name="Martin F."/>
            <person name="Silar P."/>
            <person name="Natvig D."/>
            <person name="Lalanne C."/>
            <person name="Gautier V."/>
            <person name="Ament-Velasquez S.L."/>
            <person name="Kruys A."/>
            <person name="Hutchinson M.I."/>
            <person name="Powell A.J."/>
            <person name="Barry K."/>
            <person name="Miller A.N."/>
            <person name="Grigoriev I.V."/>
            <person name="Debuchy R."/>
            <person name="Gladieux P."/>
            <person name="Thoren M.H."/>
            <person name="Johannesson H."/>
        </authorList>
    </citation>
    <scope>NUCLEOTIDE SEQUENCE</scope>
    <source>
        <strain evidence="2">PSN309</strain>
    </source>
</reference>
<sequence>MVSRHHGLSLFLLFLRSFPSSHLVAAESVSHIASPLDDGRTGKGVRMRGMDTGHKRSANWCVWIPVCSSQVVGCDKDFSFNGILESEHGATTPLLFRLDVGFFYFYRCGTRKLEDSHAFHRISNGNVAGRFSVTNIQLPG</sequence>
<reference evidence="2" key="1">
    <citation type="journal article" date="2023" name="Mol. Phylogenet. Evol.">
        <title>Genome-scale phylogeny and comparative genomics of the fungal order Sordariales.</title>
        <authorList>
            <person name="Hensen N."/>
            <person name="Bonometti L."/>
            <person name="Westerberg I."/>
            <person name="Brannstrom I.O."/>
            <person name="Guillou S."/>
            <person name="Cros-Aarteil S."/>
            <person name="Calhoun S."/>
            <person name="Haridas S."/>
            <person name="Kuo A."/>
            <person name="Mondo S."/>
            <person name="Pangilinan J."/>
            <person name="Riley R."/>
            <person name="LaButti K."/>
            <person name="Andreopoulos B."/>
            <person name="Lipzen A."/>
            <person name="Chen C."/>
            <person name="Yan M."/>
            <person name="Daum C."/>
            <person name="Ng V."/>
            <person name="Clum A."/>
            <person name="Steindorff A."/>
            <person name="Ohm R.A."/>
            <person name="Martin F."/>
            <person name="Silar P."/>
            <person name="Natvig D.O."/>
            <person name="Lalanne C."/>
            <person name="Gautier V."/>
            <person name="Ament-Velasquez S.L."/>
            <person name="Kruys A."/>
            <person name="Hutchinson M.I."/>
            <person name="Powell A.J."/>
            <person name="Barry K."/>
            <person name="Miller A.N."/>
            <person name="Grigoriev I.V."/>
            <person name="Debuchy R."/>
            <person name="Gladieux P."/>
            <person name="Hiltunen Thoren M."/>
            <person name="Johannesson H."/>
        </authorList>
    </citation>
    <scope>NUCLEOTIDE SEQUENCE</scope>
    <source>
        <strain evidence="2">PSN309</strain>
    </source>
</reference>
<proteinExistence type="predicted"/>
<keyword evidence="3" id="KW-1185">Reference proteome</keyword>